<protein>
    <submittedName>
        <fullName evidence="2">Methyltransferase family protein</fullName>
    </submittedName>
</protein>
<dbReference type="InterPro" id="IPR050508">
    <property type="entry name" value="Methyltransf_Superfamily"/>
</dbReference>
<sequence length="252" mass="26477">MAFDSPDAYDRFMGRWSSPLADAAVAALDPSPGTRVLDVGCGPGALTTRLVARVGAAAVTAVDPSPRFVAALAERLPGVATATAAAESLPFADASYDLVVAQLVVHFMADPLAGLREMARVVRPGGRVAVSVWDHLRSPIDPFWTAAQPSDLADVDLARPGVRAGSLAELVRAAGLEPQVDADLVVECRFATFEEWWEPFTMGVGPAGDHVTALSPQERDALRDACESLLPPAPFTLQAAAWWVVAERPGAG</sequence>
<dbReference type="PANTHER" id="PTHR42912:SF95">
    <property type="entry name" value="METHYLTRANSFERASE TYPE 11 DOMAIN-CONTAINING PROTEIN"/>
    <property type="match status" value="1"/>
</dbReference>
<gene>
    <name evidence="2" type="ORF">EV189_1033</name>
</gene>
<reference evidence="2 3" key="1">
    <citation type="submission" date="2019-02" db="EMBL/GenBank/DDBJ databases">
        <title>Genomic Encyclopedia of Type Strains, Phase IV (KMG-IV): sequencing the most valuable type-strain genomes for metagenomic binning, comparative biology and taxonomic classification.</title>
        <authorList>
            <person name="Goeker M."/>
        </authorList>
    </citation>
    <scope>NUCLEOTIDE SEQUENCE [LARGE SCALE GENOMIC DNA]</scope>
    <source>
        <strain evidence="2 3">DSM 45622</strain>
    </source>
</reference>
<dbReference type="SUPFAM" id="SSF53335">
    <property type="entry name" value="S-adenosyl-L-methionine-dependent methyltransferases"/>
    <property type="match status" value="1"/>
</dbReference>
<dbReference type="EMBL" id="SGXD01000001">
    <property type="protein sequence ID" value="RZS91783.1"/>
    <property type="molecule type" value="Genomic_DNA"/>
</dbReference>
<organism evidence="2 3">
    <name type="scientific">Motilibacter rhizosphaerae</name>
    <dbReference type="NCBI Taxonomy" id="598652"/>
    <lineage>
        <taxon>Bacteria</taxon>
        <taxon>Bacillati</taxon>
        <taxon>Actinomycetota</taxon>
        <taxon>Actinomycetes</taxon>
        <taxon>Motilibacterales</taxon>
        <taxon>Motilibacteraceae</taxon>
        <taxon>Motilibacter</taxon>
    </lineage>
</organism>
<keyword evidence="2" id="KW-0808">Transferase</keyword>
<evidence type="ECO:0000313" key="2">
    <source>
        <dbReference type="EMBL" id="RZS91783.1"/>
    </source>
</evidence>
<feature type="domain" description="Methyltransferase type 11" evidence="1">
    <location>
        <begin position="37"/>
        <end position="129"/>
    </location>
</feature>
<keyword evidence="2" id="KW-0489">Methyltransferase</keyword>
<dbReference type="AlphaFoldDB" id="A0A4Q7NWS8"/>
<dbReference type="InterPro" id="IPR013216">
    <property type="entry name" value="Methyltransf_11"/>
</dbReference>
<comment type="caution">
    <text evidence="2">The sequence shown here is derived from an EMBL/GenBank/DDBJ whole genome shotgun (WGS) entry which is preliminary data.</text>
</comment>
<proteinExistence type="predicted"/>
<dbReference type="OrthoDB" id="3763870at2"/>
<name>A0A4Q7NWS8_9ACTN</name>
<evidence type="ECO:0000259" key="1">
    <source>
        <dbReference type="Pfam" id="PF08241"/>
    </source>
</evidence>
<dbReference type="InterPro" id="IPR029063">
    <property type="entry name" value="SAM-dependent_MTases_sf"/>
</dbReference>
<accession>A0A4Q7NWS8</accession>
<dbReference type="Proteomes" id="UP000293638">
    <property type="component" value="Unassembled WGS sequence"/>
</dbReference>
<dbReference type="Gene3D" id="3.40.50.150">
    <property type="entry name" value="Vaccinia Virus protein VP39"/>
    <property type="match status" value="1"/>
</dbReference>
<dbReference type="Pfam" id="PF08241">
    <property type="entry name" value="Methyltransf_11"/>
    <property type="match status" value="1"/>
</dbReference>
<keyword evidence="3" id="KW-1185">Reference proteome</keyword>
<dbReference type="PANTHER" id="PTHR42912">
    <property type="entry name" value="METHYLTRANSFERASE"/>
    <property type="match status" value="1"/>
</dbReference>
<evidence type="ECO:0000313" key="3">
    <source>
        <dbReference type="Proteomes" id="UP000293638"/>
    </source>
</evidence>
<dbReference type="GO" id="GO:0032259">
    <property type="term" value="P:methylation"/>
    <property type="evidence" value="ECO:0007669"/>
    <property type="project" value="UniProtKB-KW"/>
</dbReference>
<dbReference type="GO" id="GO:0008757">
    <property type="term" value="F:S-adenosylmethionine-dependent methyltransferase activity"/>
    <property type="evidence" value="ECO:0007669"/>
    <property type="project" value="InterPro"/>
</dbReference>
<dbReference type="CDD" id="cd02440">
    <property type="entry name" value="AdoMet_MTases"/>
    <property type="match status" value="1"/>
</dbReference>
<dbReference type="RefSeq" id="WP_130491808.1">
    <property type="nucleotide sequence ID" value="NZ_SGXD01000001.1"/>
</dbReference>